<accession>A0AAV4TIZ3</accession>
<comment type="caution">
    <text evidence="1">The sequence shown here is derived from an EMBL/GenBank/DDBJ whole genome shotgun (WGS) entry which is preliminary data.</text>
</comment>
<gene>
    <name evidence="1" type="ORF">CEXT_558941</name>
</gene>
<dbReference type="Proteomes" id="UP001054945">
    <property type="component" value="Unassembled WGS sequence"/>
</dbReference>
<dbReference type="AlphaFoldDB" id="A0AAV4TIZ3"/>
<dbReference type="EMBL" id="BPLR01011191">
    <property type="protein sequence ID" value="GIY44735.1"/>
    <property type="molecule type" value="Genomic_DNA"/>
</dbReference>
<organism evidence="1 2">
    <name type="scientific">Caerostris extrusa</name>
    <name type="common">Bark spider</name>
    <name type="synonym">Caerostris bankana</name>
    <dbReference type="NCBI Taxonomy" id="172846"/>
    <lineage>
        <taxon>Eukaryota</taxon>
        <taxon>Metazoa</taxon>
        <taxon>Ecdysozoa</taxon>
        <taxon>Arthropoda</taxon>
        <taxon>Chelicerata</taxon>
        <taxon>Arachnida</taxon>
        <taxon>Araneae</taxon>
        <taxon>Araneomorphae</taxon>
        <taxon>Entelegynae</taxon>
        <taxon>Araneoidea</taxon>
        <taxon>Araneidae</taxon>
        <taxon>Caerostris</taxon>
    </lineage>
</organism>
<name>A0AAV4TIZ3_CAEEX</name>
<sequence>MKTRISERTGRRRRHNQSQYIRRTIWCVLLIDCRDVSRCVNIMPSEPMKDASTSKDYMHPDKKISRVVRFENHGGSETGLPISIQRLS</sequence>
<proteinExistence type="predicted"/>
<evidence type="ECO:0000313" key="1">
    <source>
        <dbReference type="EMBL" id="GIY44735.1"/>
    </source>
</evidence>
<protein>
    <submittedName>
        <fullName evidence="1">Uncharacterized protein</fullName>
    </submittedName>
</protein>
<reference evidence="1 2" key="1">
    <citation type="submission" date="2021-06" db="EMBL/GenBank/DDBJ databases">
        <title>Caerostris extrusa draft genome.</title>
        <authorList>
            <person name="Kono N."/>
            <person name="Arakawa K."/>
        </authorList>
    </citation>
    <scope>NUCLEOTIDE SEQUENCE [LARGE SCALE GENOMIC DNA]</scope>
</reference>
<keyword evidence="2" id="KW-1185">Reference proteome</keyword>
<evidence type="ECO:0000313" key="2">
    <source>
        <dbReference type="Proteomes" id="UP001054945"/>
    </source>
</evidence>